<organism evidence="1 2">
    <name type="scientific">Lausannevirus</name>
    <dbReference type="NCBI Taxonomy" id="999883"/>
    <lineage>
        <taxon>Viruses</taxon>
        <taxon>Varidnaviria</taxon>
        <taxon>Bamfordvirae</taxon>
        <taxon>Nucleocytoviricota</taxon>
        <taxon>Megaviricetes</taxon>
        <taxon>Pimascovirales</taxon>
        <taxon>Pimascovirales incertae sedis</taxon>
        <taxon>Marseilleviridae</taxon>
        <taxon>Losannavirus</taxon>
        <taxon>Losannavirus lausannense</taxon>
    </lineage>
</organism>
<gene>
    <name evidence="1" type="ORF">LAU_0255</name>
</gene>
<accession>F2WLI3</accession>
<reference evidence="1 2" key="1">
    <citation type="journal article" date="2011" name="Environ. Microbiol.">
        <title>Lausannevirus, a giant amoebal virus encoding histone doublets.</title>
        <authorList>
            <person name="Thomas V."/>
            <person name="Bertelli C."/>
            <person name="Collyn F."/>
            <person name="Casson N."/>
            <person name="Telenti A."/>
            <person name="Goesmann A."/>
            <person name="Croxatto A."/>
            <person name="Greub G."/>
        </authorList>
    </citation>
    <scope>NUCLEOTIDE SEQUENCE [LARGE SCALE GENOMIC DNA]</scope>
    <source>
        <strain evidence="1">7715</strain>
    </source>
</reference>
<dbReference type="GeneID" id="10399838"/>
<evidence type="ECO:0000313" key="2">
    <source>
        <dbReference type="Proteomes" id="UP000203366"/>
    </source>
</evidence>
<proteinExistence type="predicted"/>
<protein>
    <recommendedName>
        <fullName evidence="3">MORN repeat-containing protein</fullName>
    </recommendedName>
</protein>
<dbReference type="EMBL" id="HQ113105">
    <property type="protein sequence ID" value="AEA07106.1"/>
    <property type="molecule type" value="Genomic_DNA"/>
</dbReference>
<dbReference type="OrthoDB" id="31559at10239"/>
<evidence type="ECO:0008006" key="3">
    <source>
        <dbReference type="Google" id="ProtNLM"/>
    </source>
</evidence>
<evidence type="ECO:0000313" key="1">
    <source>
        <dbReference type="EMBL" id="AEA07106.1"/>
    </source>
</evidence>
<name>F2WLI3_9VIRU</name>
<keyword evidence="2" id="KW-1185">Reference proteome</keyword>
<dbReference type="RefSeq" id="YP_004347218.1">
    <property type="nucleotide sequence ID" value="NC_015326.1"/>
</dbReference>
<dbReference type="KEGG" id="vg:10399838"/>
<sequence>MQKFLKKPEVVPHTLVFGETPKAEDFLQKISSRVPEHEYSVLPNGKPHGEFYSKQINDIGIAEERSTYKFGLLDGEYYSIKSNIFFGDEVSKGFFKDNKPHGEFFFGPSYALYEDGKLLRHECETRCPYLCSREKNTSIIQWEYQGDDLVVSQKTKKEKEWSVVVRYKSIYFEEEKWMCLPYGMIGVFSSPVPDILSKRVYAKSCVFEKGKGKNLQGPLVVPYFLY</sequence>
<dbReference type="Proteomes" id="UP000203366">
    <property type="component" value="Segment"/>
</dbReference>